<name>F7ZZP1_CELGA</name>
<gene>
    <name evidence="7" type="ordered locus">Celgi_2033</name>
</gene>
<dbReference type="Proteomes" id="UP000000485">
    <property type="component" value="Chromosome"/>
</dbReference>
<dbReference type="GO" id="GO:0005524">
    <property type="term" value="F:ATP binding"/>
    <property type="evidence" value="ECO:0007669"/>
    <property type="project" value="UniProtKB-KW"/>
</dbReference>
<dbReference type="SUPFAM" id="SSF55874">
    <property type="entry name" value="ATPase domain of HSP90 chaperone/DNA topoisomerase II/histidine kinase"/>
    <property type="match status" value="1"/>
</dbReference>
<organism evidence="7 8">
    <name type="scientific">Cellulomonas gilvus (strain ATCC 13127 / NRRL B-14078)</name>
    <name type="common">Cellvibrio gilvus</name>
    <dbReference type="NCBI Taxonomy" id="593907"/>
    <lineage>
        <taxon>Bacteria</taxon>
        <taxon>Bacillati</taxon>
        <taxon>Actinomycetota</taxon>
        <taxon>Actinomycetes</taxon>
        <taxon>Micrococcales</taxon>
        <taxon>Cellulomonadaceae</taxon>
        <taxon>Cellulomonas</taxon>
    </lineage>
</organism>
<dbReference type="PIRSF" id="PIRSF002583">
    <property type="entry name" value="Hsp90"/>
    <property type="match status" value="1"/>
</dbReference>
<dbReference type="NCBIfam" id="NF010683">
    <property type="entry name" value="PRK14083.1"/>
    <property type="match status" value="1"/>
</dbReference>
<dbReference type="RefSeq" id="WP_013884052.1">
    <property type="nucleotide sequence ID" value="NC_015671.1"/>
</dbReference>
<sequence length="650" mass="69687">MNGPDATNFQVDLRGVVDLLARHLYSGPRVYLRELLQNGVDAITARRAVDPAAPARVRLRPFDGGGLEVTDTGVGLTPDEARELLATIGRSSKRDLDLGVGRDEFLGQFGIGLLSAFMVAERIELVSRSAVHPDAPVVRWCGYDDGSYTLEELTGADAARQDVGSTVRLLPRRDAEHWLEPTTVVALAEEFGGLLPVDVAVQVPLVAVGGPDDGAPEGAERVWRRTSAPALPWRTGRTGEQRDAELADYCERTFGFRPLAHLDLDVPVAGVDGVAFILPSSAPASAAVHRVYLKRMLLGTRVPTVLPDWAFFARCVLDASALRPTASREALYEDEVLLATRDALGAAVRTWTIETLRSSSGLRRRFVEAHHLALRALATSDDDVLDLTAQVLPYETTDGTHTLEEVRQATGSIVYAATVEEYRRIAPVARAEGLVVVNGGYAYDSDILERLAARHPSWGVRPLSTSDVAQVLGLLPPVREIELAGFVTAANALLEPLECELQLREFEPTSLPALLLQDREGDHQRNLARTVAEGDDLWGELLTGFARDAQPRRLVLNCANPVVADLVDAPAGDVRDAGVRSLYVSATLLAGEPLRARDAELMTSALAVLLRAGVAQASVADGAVPPAGDPHAPGTDASGVPDPDETGGPR</sequence>
<feature type="binding site" evidence="5">
    <location>
        <position position="38"/>
    </location>
    <ligand>
        <name>ATP</name>
        <dbReference type="ChEBI" id="CHEBI:30616"/>
    </ligand>
</feature>
<accession>F7ZZP1</accession>
<dbReference type="GO" id="GO:0140662">
    <property type="term" value="F:ATP-dependent protein folding chaperone"/>
    <property type="evidence" value="ECO:0007669"/>
    <property type="project" value="InterPro"/>
</dbReference>
<evidence type="ECO:0000313" key="7">
    <source>
        <dbReference type="EMBL" id="AEI12534.1"/>
    </source>
</evidence>
<dbReference type="EMBL" id="CP002665">
    <property type="protein sequence ID" value="AEI12534.1"/>
    <property type="molecule type" value="Genomic_DNA"/>
</dbReference>
<comment type="similarity">
    <text evidence="1">Belongs to the heat shock protein 90 family.</text>
</comment>
<evidence type="ECO:0000256" key="6">
    <source>
        <dbReference type="SAM" id="MobiDB-lite"/>
    </source>
</evidence>
<evidence type="ECO:0000256" key="4">
    <source>
        <dbReference type="ARBA" id="ARBA00023186"/>
    </source>
</evidence>
<dbReference type="PANTHER" id="PTHR11528">
    <property type="entry name" value="HEAT SHOCK PROTEIN 90 FAMILY MEMBER"/>
    <property type="match status" value="1"/>
</dbReference>
<dbReference type="STRING" id="593907.Celgi_2033"/>
<dbReference type="Gene3D" id="3.30.565.10">
    <property type="entry name" value="Histidine kinase-like ATPase, C-terminal domain"/>
    <property type="match status" value="1"/>
</dbReference>
<keyword evidence="3 5" id="KW-0067">ATP-binding</keyword>
<evidence type="ECO:0000313" key="8">
    <source>
        <dbReference type="Proteomes" id="UP000000485"/>
    </source>
</evidence>
<protein>
    <submittedName>
        <fullName evidence="7">ATP-binding region ATPase domain protein</fullName>
    </submittedName>
</protein>
<keyword evidence="4" id="KW-0143">Chaperone</keyword>
<dbReference type="HOGENOM" id="CLU_028672_0_0_11"/>
<dbReference type="AlphaFoldDB" id="F7ZZP1"/>
<dbReference type="eggNOG" id="COG0326">
    <property type="taxonomic scope" value="Bacteria"/>
</dbReference>
<keyword evidence="8" id="KW-1185">Reference proteome</keyword>
<dbReference type="KEGG" id="cga:Celgi_2033"/>
<dbReference type="GO" id="GO:0051082">
    <property type="term" value="F:unfolded protein binding"/>
    <property type="evidence" value="ECO:0007669"/>
    <property type="project" value="InterPro"/>
</dbReference>
<keyword evidence="2 5" id="KW-0547">Nucleotide-binding</keyword>
<proteinExistence type="inferred from homology"/>
<feature type="region of interest" description="Disordered" evidence="6">
    <location>
        <begin position="621"/>
        <end position="650"/>
    </location>
</feature>
<dbReference type="OrthoDB" id="9802640at2"/>
<dbReference type="SUPFAM" id="SSF54211">
    <property type="entry name" value="Ribosomal protein S5 domain 2-like"/>
    <property type="match status" value="1"/>
</dbReference>
<dbReference type="InterPro" id="IPR036890">
    <property type="entry name" value="HATPase_C_sf"/>
</dbReference>
<evidence type="ECO:0000256" key="2">
    <source>
        <dbReference type="ARBA" id="ARBA00022741"/>
    </source>
</evidence>
<dbReference type="InterPro" id="IPR020568">
    <property type="entry name" value="Ribosomal_Su5_D2-typ_SF"/>
</dbReference>
<dbReference type="GO" id="GO:0016887">
    <property type="term" value="F:ATP hydrolysis activity"/>
    <property type="evidence" value="ECO:0007669"/>
    <property type="project" value="InterPro"/>
</dbReference>
<dbReference type="InterPro" id="IPR020575">
    <property type="entry name" value="Hsp90_N"/>
</dbReference>
<dbReference type="PRINTS" id="PR00775">
    <property type="entry name" value="HEATSHOCK90"/>
</dbReference>
<evidence type="ECO:0000256" key="5">
    <source>
        <dbReference type="PIRSR" id="PIRSR002583-1"/>
    </source>
</evidence>
<dbReference type="InterPro" id="IPR001404">
    <property type="entry name" value="Hsp90_fam"/>
</dbReference>
<evidence type="ECO:0000256" key="3">
    <source>
        <dbReference type="ARBA" id="ARBA00022840"/>
    </source>
</evidence>
<evidence type="ECO:0000256" key="1">
    <source>
        <dbReference type="ARBA" id="ARBA00008239"/>
    </source>
</evidence>
<feature type="binding site" evidence="5">
    <location>
        <position position="71"/>
    </location>
    <ligand>
        <name>ATP</name>
        <dbReference type="ChEBI" id="CHEBI:30616"/>
    </ligand>
</feature>
<dbReference type="Gene3D" id="3.30.230.80">
    <property type="match status" value="1"/>
</dbReference>
<reference evidence="8" key="1">
    <citation type="submission" date="2011-04" db="EMBL/GenBank/DDBJ databases">
        <title>Complete sequence of Cellvibrio gilvus ATCC 13127.</title>
        <authorList>
            <person name="Lucas S."/>
            <person name="Han J."/>
            <person name="Lapidus A."/>
            <person name="Cheng J.-F."/>
            <person name="Goodwin L."/>
            <person name="Pitluck S."/>
            <person name="Peters L."/>
            <person name="Munk A."/>
            <person name="Detter J.C."/>
            <person name="Han C."/>
            <person name="Tapia R."/>
            <person name="Land M."/>
            <person name="Hauser L."/>
            <person name="Kyrpides N."/>
            <person name="Ivanova N."/>
            <person name="Ovchinnikova G."/>
            <person name="Pagani I."/>
            <person name="Mead D."/>
            <person name="Brumm P."/>
            <person name="Woyke T."/>
        </authorList>
    </citation>
    <scope>NUCLEOTIDE SEQUENCE [LARGE SCALE GENOMIC DNA]</scope>
    <source>
        <strain evidence="8">ATCC 13127 / NRRL B-14078</strain>
    </source>
</reference>
<feature type="binding site" evidence="5">
    <location>
        <position position="34"/>
    </location>
    <ligand>
        <name>ATP</name>
        <dbReference type="ChEBI" id="CHEBI:30616"/>
    </ligand>
</feature>